<dbReference type="SUPFAM" id="SSF52540">
    <property type="entry name" value="P-loop containing nucleoside triphosphate hydrolases"/>
    <property type="match status" value="1"/>
</dbReference>
<evidence type="ECO:0000256" key="5">
    <source>
        <dbReference type="ARBA" id="ARBA00022741"/>
    </source>
</evidence>
<accession>A0A0R3U2R7</accession>
<dbReference type="STRING" id="53468.A0A0R3U2R7"/>
<dbReference type="Gene3D" id="2.40.50.140">
    <property type="entry name" value="Nucleic acid-binding proteins"/>
    <property type="match status" value="1"/>
</dbReference>
<dbReference type="GO" id="GO:0005524">
    <property type="term" value="F:ATP binding"/>
    <property type="evidence" value="ECO:0007669"/>
    <property type="project" value="UniProtKB-KW"/>
</dbReference>
<keyword evidence="7" id="KW-0647">Proteasome</keyword>
<evidence type="ECO:0000256" key="7">
    <source>
        <dbReference type="ARBA" id="ARBA00022942"/>
    </source>
</evidence>
<dbReference type="Pfam" id="PF16450">
    <property type="entry name" value="Prot_ATP_ID_OB_C"/>
    <property type="match status" value="1"/>
</dbReference>
<keyword evidence="8" id="KW-0539">Nucleus</keyword>
<dbReference type="InterPro" id="IPR050221">
    <property type="entry name" value="26S_Proteasome_ATPase"/>
</dbReference>
<dbReference type="AlphaFoldDB" id="A0A0R3U2R7"/>
<dbReference type="SMART" id="SM00382">
    <property type="entry name" value="AAA"/>
    <property type="match status" value="1"/>
</dbReference>
<evidence type="ECO:0000256" key="2">
    <source>
        <dbReference type="ARBA" id="ARBA00004496"/>
    </source>
</evidence>
<dbReference type="PROSITE" id="PS00674">
    <property type="entry name" value="AAA"/>
    <property type="match status" value="1"/>
</dbReference>
<keyword evidence="5 9" id="KW-0547">Nucleotide-binding</keyword>
<name>A0A0R3U2R7_MESCO</name>
<dbReference type="CDD" id="cd19502">
    <property type="entry name" value="RecA-like_PAN_like"/>
    <property type="match status" value="1"/>
</dbReference>
<dbReference type="OrthoDB" id="10255768at2759"/>
<evidence type="ECO:0000256" key="3">
    <source>
        <dbReference type="ARBA" id="ARBA00006914"/>
    </source>
</evidence>
<dbReference type="GO" id="GO:0016887">
    <property type="term" value="F:ATP hydrolysis activity"/>
    <property type="evidence" value="ECO:0007669"/>
    <property type="project" value="InterPro"/>
</dbReference>
<evidence type="ECO:0000256" key="8">
    <source>
        <dbReference type="ARBA" id="ARBA00023242"/>
    </source>
</evidence>
<comment type="subcellular location">
    <subcellularLocation>
        <location evidence="2">Cytoplasm</location>
    </subcellularLocation>
    <subcellularLocation>
        <location evidence="1">Nucleus</location>
    </subcellularLocation>
</comment>
<dbReference type="FunFam" id="3.40.50.300:FF:000033">
    <property type="entry name" value="26S protease regulatory subunit 6B"/>
    <property type="match status" value="1"/>
</dbReference>
<dbReference type="InterPro" id="IPR003960">
    <property type="entry name" value="ATPase_AAA_CS"/>
</dbReference>
<dbReference type="PANTHER" id="PTHR23073">
    <property type="entry name" value="26S PROTEASOME REGULATORY SUBUNIT"/>
    <property type="match status" value="1"/>
</dbReference>
<evidence type="ECO:0000256" key="9">
    <source>
        <dbReference type="RuleBase" id="RU003651"/>
    </source>
</evidence>
<protein>
    <recommendedName>
        <fullName evidence="10">AAA+ ATPase domain-containing protein</fullName>
    </recommendedName>
</protein>
<reference evidence="11 12" key="1">
    <citation type="submission" date="2018-10" db="EMBL/GenBank/DDBJ databases">
        <authorList>
            <consortium name="Pathogen Informatics"/>
        </authorList>
    </citation>
    <scope>NUCLEOTIDE SEQUENCE [LARGE SCALE GENOMIC DNA]</scope>
</reference>
<gene>
    <name evidence="11" type="ORF">MCOS_LOCUS786</name>
</gene>
<dbReference type="GO" id="GO:0000502">
    <property type="term" value="C:proteasome complex"/>
    <property type="evidence" value="ECO:0007669"/>
    <property type="project" value="UniProtKB-KW"/>
</dbReference>
<keyword evidence="12" id="KW-1185">Reference proteome</keyword>
<keyword evidence="4" id="KW-0963">Cytoplasm</keyword>
<evidence type="ECO:0000256" key="1">
    <source>
        <dbReference type="ARBA" id="ARBA00004123"/>
    </source>
</evidence>
<evidence type="ECO:0000313" key="11">
    <source>
        <dbReference type="EMBL" id="VDD74783.1"/>
    </source>
</evidence>
<dbReference type="FunFam" id="2.40.50.140:FF:000046">
    <property type="entry name" value="26S protease regulatory subunit 6B"/>
    <property type="match status" value="1"/>
</dbReference>
<comment type="similarity">
    <text evidence="3 9">Belongs to the AAA ATPase family.</text>
</comment>
<dbReference type="GO" id="GO:0005737">
    <property type="term" value="C:cytoplasm"/>
    <property type="evidence" value="ECO:0007669"/>
    <property type="project" value="UniProtKB-SubCell"/>
</dbReference>
<proteinExistence type="inferred from homology"/>
<dbReference type="InterPro" id="IPR012340">
    <property type="entry name" value="NA-bd_OB-fold"/>
</dbReference>
<feature type="domain" description="AAA+ ATPase" evidence="10">
    <location>
        <begin position="195"/>
        <end position="334"/>
    </location>
</feature>
<keyword evidence="6 9" id="KW-0067">ATP-binding</keyword>
<dbReference type="InterPro" id="IPR003959">
    <property type="entry name" value="ATPase_AAA_core"/>
</dbReference>
<dbReference type="Proteomes" id="UP000267029">
    <property type="component" value="Unassembled WGS sequence"/>
</dbReference>
<sequence>MDEIGLSPAPHEQVEADVLDFTPTTNIDPFRLNEEDLYLKLKSLKKQLEFIKVQEDYIIDEQKNLKKEYMHAQEEVKRIKSVPLVIGQFLEAVDQSTGIVGSTTGSNYYVRILSTIDRELLKPSASVALHKHSNALVDVLPPEADSSITMLQADEKPDVSYADIGGMDLQKQEVREAVELPLTHFDLYKQIGIDPPRGVLMFGPPGCGKTMLAKAVAHHTTAAFIRVVGSEFVQKYLGEGPRMVRDVFRLAKENAPAIIFIDEIDAIATKRFDAQTGADREVQRILLELLNQMDGFDQAVNVKVIMATNRADTLDPALLRPGRLDRKIEFPLPDRRQKRLIFSTITSKMNLSEDVDLEDYVARPDKISGADINAICQEASLYRVKFEMVWKGETLAGMQAVRENRYVVLAKDFEKGYKNNIKKGDQELDFYK</sequence>
<dbReference type="GO" id="GO:0005634">
    <property type="term" value="C:nucleus"/>
    <property type="evidence" value="ECO:0007669"/>
    <property type="project" value="UniProtKB-SubCell"/>
</dbReference>
<evidence type="ECO:0000256" key="4">
    <source>
        <dbReference type="ARBA" id="ARBA00022490"/>
    </source>
</evidence>
<dbReference type="Gene3D" id="3.40.50.300">
    <property type="entry name" value="P-loop containing nucleotide triphosphate hydrolases"/>
    <property type="match status" value="1"/>
</dbReference>
<evidence type="ECO:0000259" key="10">
    <source>
        <dbReference type="SMART" id="SM00382"/>
    </source>
</evidence>
<dbReference type="Gene3D" id="1.10.8.60">
    <property type="match status" value="1"/>
</dbReference>
<dbReference type="InterPro" id="IPR027417">
    <property type="entry name" value="P-loop_NTPase"/>
</dbReference>
<organism evidence="11 12">
    <name type="scientific">Mesocestoides corti</name>
    <name type="common">Flatworm</name>
    <dbReference type="NCBI Taxonomy" id="53468"/>
    <lineage>
        <taxon>Eukaryota</taxon>
        <taxon>Metazoa</taxon>
        <taxon>Spiralia</taxon>
        <taxon>Lophotrochozoa</taxon>
        <taxon>Platyhelminthes</taxon>
        <taxon>Cestoda</taxon>
        <taxon>Eucestoda</taxon>
        <taxon>Cyclophyllidea</taxon>
        <taxon>Mesocestoididae</taxon>
        <taxon>Mesocestoides</taxon>
    </lineage>
</organism>
<dbReference type="InterPro" id="IPR003593">
    <property type="entry name" value="AAA+_ATPase"/>
</dbReference>
<evidence type="ECO:0000313" key="12">
    <source>
        <dbReference type="Proteomes" id="UP000267029"/>
    </source>
</evidence>
<dbReference type="Pfam" id="PF00004">
    <property type="entry name" value="AAA"/>
    <property type="match status" value="1"/>
</dbReference>
<dbReference type="InterPro" id="IPR032501">
    <property type="entry name" value="Prot_ATP_ID_OB_2nd"/>
</dbReference>
<evidence type="ECO:0000256" key="6">
    <source>
        <dbReference type="ARBA" id="ARBA00022840"/>
    </source>
</evidence>
<dbReference type="EMBL" id="UXSR01000077">
    <property type="protein sequence ID" value="VDD74783.1"/>
    <property type="molecule type" value="Genomic_DNA"/>
</dbReference>